<evidence type="ECO:0000313" key="4">
    <source>
        <dbReference type="Proteomes" id="UP001283361"/>
    </source>
</evidence>
<feature type="region of interest" description="Disordered" evidence="1">
    <location>
        <begin position="216"/>
        <end position="253"/>
    </location>
</feature>
<feature type="region of interest" description="Disordered" evidence="1">
    <location>
        <begin position="58"/>
        <end position="105"/>
    </location>
</feature>
<evidence type="ECO:0000256" key="1">
    <source>
        <dbReference type="SAM" id="MobiDB-lite"/>
    </source>
</evidence>
<feature type="compositionally biased region" description="Basic and acidic residues" evidence="1">
    <location>
        <begin position="64"/>
        <end position="76"/>
    </location>
</feature>
<organism evidence="3 4">
    <name type="scientific">Elysia crispata</name>
    <name type="common">lettuce slug</name>
    <dbReference type="NCBI Taxonomy" id="231223"/>
    <lineage>
        <taxon>Eukaryota</taxon>
        <taxon>Metazoa</taxon>
        <taxon>Spiralia</taxon>
        <taxon>Lophotrochozoa</taxon>
        <taxon>Mollusca</taxon>
        <taxon>Gastropoda</taxon>
        <taxon>Heterobranchia</taxon>
        <taxon>Euthyneura</taxon>
        <taxon>Panpulmonata</taxon>
        <taxon>Sacoglossa</taxon>
        <taxon>Placobranchoidea</taxon>
        <taxon>Plakobranchidae</taxon>
        <taxon>Elysia</taxon>
    </lineage>
</organism>
<proteinExistence type="predicted"/>
<feature type="region of interest" description="Disordered" evidence="1">
    <location>
        <begin position="160"/>
        <end position="204"/>
    </location>
</feature>
<comment type="caution">
    <text evidence="3">The sequence shown here is derived from an EMBL/GenBank/DDBJ whole genome shotgun (WGS) entry which is preliminary data.</text>
</comment>
<dbReference type="AlphaFoldDB" id="A0AAE1A9D9"/>
<feature type="compositionally biased region" description="Basic and acidic residues" evidence="1">
    <location>
        <begin position="83"/>
        <end position="98"/>
    </location>
</feature>
<protein>
    <submittedName>
        <fullName evidence="3">Uncharacterized protein</fullName>
    </submittedName>
</protein>
<gene>
    <name evidence="3" type="ORF">RRG08_002477</name>
</gene>
<feature type="chain" id="PRO_5042011200" evidence="2">
    <location>
        <begin position="21"/>
        <end position="355"/>
    </location>
</feature>
<feature type="signal peptide" evidence="2">
    <location>
        <begin position="1"/>
        <end position="20"/>
    </location>
</feature>
<dbReference type="Proteomes" id="UP001283361">
    <property type="component" value="Unassembled WGS sequence"/>
</dbReference>
<sequence length="355" mass="39193">MVIVNRLPILLVLLCGHVRSEFQDQKEIDQRNGFPLLATEYPDLDDKLTVSENLEDVGDEEWREVDQDGLTDKEQRTSSWRNRNGDIGKRSDDSSSNDKEDDDYDKDFKQNISRLIRIYGFKGLSPEGIQRITSTASTTTIRQKPRTQSTAMITQNPTAHITRRATQKSTIHISQTTTTPTTKPKVSSSVSKKSSTPPTSAAATTVTNQITVSGQSTGLVSSTLTTARPRLTPSSTVAAAGTSKSTSSRSHTLVSTTAVATPAPPTCYQCGDASTPCSPIDLLIGQPQPCPQETSYYMVDIIQNAGTREVRKRCVDQPSCRKKWFDETSDQGRCITFDPPDQNHQARLPLLLYHR</sequence>
<accession>A0AAE1A9D9</accession>
<name>A0AAE1A9D9_9GAST</name>
<feature type="compositionally biased region" description="Low complexity" evidence="1">
    <location>
        <begin position="176"/>
        <end position="204"/>
    </location>
</feature>
<keyword evidence="4" id="KW-1185">Reference proteome</keyword>
<evidence type="ECO:0000313" key="3">
    <source>
        <dbReference type="EMBL" id="KAK3782846.1"/>
    </source>
</evidence>
<evidence type="ECO:0000256" key="2">
    <source>
        <dbReference type="SAM" id="SignalP"/>
    </source>
</evidence>
<dbReference type="EMBL" id="JAWDGP010002483">
    <property type="protein sequence ID" value="KAK3782846.1"/>
    <property type="molecule type" value="Genomic_DNA"/>
</dbReference>
<keyword evidence="2" id="KW-0732">Signal</keyword>
<reference evidence="3" key="1">
    <citation type="journal article" date="2023" name="G3 (Bethesda)">
        <title>A reference genome for the long-term kleptoplast-retaining sea slug Elysia crispata morphotype clarki.</title>
        <authorList>
            <person name="Eastman K.E."/>
            <person name="Pendleton A.L."/>
            <person name="Shaikh M.A."/>
            <person name="Suttiyut T."/>
            <person name="Ogas R."/>
            <person name="Tomko P."/>
            <person name="Gavelis G."/>
            <person name="Widhalm J.R."/>
            <person name="Wisecaver J.H."/>
        </authorList>
    </citation>
    <scope>NUCLEOTIDE SEQUENCE</scope>
    <source>
        <strain evidence="3">ECLA1</strain>
    </source>
</reference>